<sequence length="410" mass="43256">MTMTKRNGTPRGSGPGWQIGAAFLSRLVINTARRFIYPFAPVLSRGLDIPLTAVASMIAVNQFTGLLSLIFGPMGDRWGYRNLMLAGMGALIIGMLIAGCLPFYTTVLVAMVLAGLSKSIFDPSILAYAGHRVPYARRGMAIGLLEISWAGSSLVGIPLAGLLIDGYGWRAPFFGLGILGVLGALALCITFPRDRRSSSRPVAQGSPGRTLKRLAGERSALCAMLFTFCISGANDCLFVTYGIWLEQRFGLSVVALGLSATVIGLAELTGEGAVATLSDRVGLKLSIITGGMLSGLCYLMLPFMGRSLPLALTGLFLLFLSFEFTIVGTISFFTELLPDARATMMSGYMASAGIGRVCGALIGGPLWMMGGIEAVGTGAALMTGAGTLFLIWGIRDWHPGMAPVRQSRAS</sequence>
<keyword evidence="2" id="KW-1003">Cell membrane</keyword>
<name>A0A401G271_9BACT</name>
<dbReference type="SUPFAM" id="SSF103473">
    <property type="entry name" value="MFS general substrate transporter"/>
    <property type="match status" value="1"/>
</dbReference>
<comment type="caution">
    <text evidence="8">The sequence shown here is derived from an EMBL/GenBank/DDBJ whole genome shotgun (WGS) entry which is preliminary data.</text>
</comment>
<keyword evidence="3 6" id="KW-0812">Transmembrane</keyword>
<dbReference type="GO" id="GO:0005886">
    <property type="term" value="C:plasma membrane"/>
    <property type="evidence" value="ECO:0007669"/>
    <property type="project" value="UniProtKB-SubCell"/>
</dbReference>
<evidence type="ECO:0000256" key="3">
    <source>
        <dbReference type="ARBA" id="ARBA00022692"/>
    </source>
</evidence>
<organism evidence="8 9">
    <name type="scientific">Desulfonema ishimotonii</name>
    <dbReference type="NCBI Taxonomy" id="45657"/>
    <lineage>
        <taxon>Bacteria</taxon>
        <taxon>Pseudomonadati</taxon>
        <taxon>Thermodesulfobacteriota</taxon>
        <taxon>Desulfobacteria</taxon>
        <taxon>Desulfobacterales</taxon>
        <taxon>Desulfococcaceae</taxon>
        <taxon>Desulfonema</taxon>
    </lineage>
</organism>
<dbReference type="Proteomes" id="UP000288096">
    <property type="component" value="Unassembled WGS sequence"/>
</dbReference>
<dbReference type="InterPro" id="IPR050189">
    <property type="entry name" value="MFS_Efflux_Transporters"/>
</dbReference>
<dbReference type="InterPro" id="IPR020846">
    <property type="entry name" value="MFS_dom"/>
</dbReference>
<dbReference type="PANTHER" id="PTHR43124:SF3">
    <property type="entry name" value="CHLORAMPHENICOL EFFLUX PUMP RV0191"/>
    <property type="match status" value="1"/>
</dbReference>
<evidence type="ECO:0000313" key="8">
    <source>
        <dbReference type="EMBL" id="GBC63320.1"/>
    </source>
</evidence>
<feature type="transmembrane region" description="Helical" evidence="6">
    <location>
        <begin position="249"/>
        <end position="269"/>
    </location>
</feature>
<evidence type="ECO:0000256" key="6">
    <source>
        <dbReference type="SAM" id="Phobius"/>
    </source>
</evidence>
<protein>
    <submittedName>
        <fullName evidence="8">MFS transporter</fullName>
    </submittedName>
</protein>
<dbReference type="InterPro" id="IPR011701">
    <property type="entry name" value="MFS"/>
</dbReference>
<reference evidence="9" key="2">
    <citation type="submission" date="2019-01" db="EMBL/GenBank/DDBJ databases">
        <title>Genome sequence of Desulfonema ishimotonii strain Tokyo 01.</title>
        <authorList>
            <person name="Fukui M."/>
        </authorList>
    </citation>
    <scope>NUCLEOTIDE SEQUENCE [LARGE SCALE GENOMIC DNA]</scope>
    <source>
        <strain evidence="9">Tokyo 01</strain>
    </source>
</reference>
<proteinExistence type="predicted"/>
<dbReference type="Gene3D" id="1.20.1250.20">
    <property type="entry name" value="MFS general substrate transporter like domains"/>
    <property type="match status" value="1"/>
</dbReference>
<feature type="domain" description="Major facilitator superfamily (MFS) profile" evidence="7">
    <location>
        <begin position="18"/>
        <end position="395"/>
    </location>
</feature>
<keyword evidence="4 6" id="KW-1133">Transmembrane helix</keyword>
<dbReference type="Pfam" id="PF07690">
    <property type="entry name" value="MFS_1"/>
    <property type="match status" value="1"/>
</dbReference>
<feature type="transmembrane region" description="Helical" evidence="6">
    <location>
        <begin position="281"/>
        <end position="304"/>
    </location>
</feature>
<feature type="transmembrane region" description="Helical" evidence="6">
    <location>
        <begin position="141"/>
        <end position="164"/>
    </location>
</feature>
<feature type="transmembrane region" description="Helical" evidence="6">
    <location>
        <begin position="374"/>
        <end position="394"/>
    </location>
</feature>
<evidence type="ECO:0000256" key="1">
    <source>
        <dbReference type="ARBA" id="ARBA00004651"/>
    </source>
</evidence>
<evidence type="ECO:0000256" key="2">
    <source>
        <dbReference type="ARBA" id="ARBA00022475"/>
    </source>
</evidence>
<feature type="transmembrane region" description="Helical" evidence="6">
    <location>
        <begin position="345"/>
        <end position="368"/>
    </location>
</feature>
<dbReference type="InterPro" id="IPR036259">
    <property type="entry name" value="MFS_trans_sf"/>
</dbReference>
<dbReference type="PROSITE" id="PS50850">
    <property type="entry name" value="MFS"/>
    <property type="match status" value="1"/>
</dbReference>
<dbReference type="CDD" id="cd17324">
    <property type="entry name" value="MFS_NepI_like"/>
    <property type="match status" value="1"/>
</dbReference>
<dbReference type="PANTHER" id="PTHR43124">
    <property type="entry name" value="PURINE EFFLUX PUMP PBUE"/>
    <property type="match status" value="1"/>
</dbReference>
<comment type="subcellular location">
    <subcellularLocation>
        <location evidence="1">Cell membrane</location>
        <topology evidence="1">Multi-pass membrane protein</topology>
    </subcellularLocation>
</comment>
<accession>A0A401G271</accession>
<evidence type="ECO:0000256" key="5">
    <source>
        <dbReference type="ARBA" id="ARBA00023136"/>
    </source>
</evidence>
<feature type="transmembrane region" description="Helical" evidence="6">
    <location>
        <begin position="49"/>
        <end position="71"/>
    </location>
</feature>
<gene>
    <name evidence="8" type="ORF">DENIS_4314</name>
</gene>
<keyword evidence="5 6" id="KW-0472">Membrane</keyword>
<dbReference type="GO" id="GO:0022857">
    <property type="term" value="F:transmembrane transporter activity"/>
    <property type="evidence" value="ECO:0007669"/>
    <property type="project" value="InterPro"/>
</dbReference>
<feature type="transmembrane region" description="Helical" evidence="6">
    <location>
        <begin position="219"/>
        <end position="243"/>
    </location>
</feature>
<evidence type="ECO:0000313" key="9">
    <source>
        <dbReference type="Proteomes" id="UP000288096"/>
    </source>
</evidence>
<feature type="transmembrane region" description="Helical" evidence="6">
    <location>
        <begin position="310"/>
        <end position="333"/>
    </location>
</feature>
<evidence type="ECO:0000256" key="4">
    <source>
        <dbReference type="ARBA" id="ARBA00022989"/>
    </source>
</evidence>
<dbReference type="AlphaFoldDB" id="A0A401G271"/>
<feature type="transmembrane region" description="Helical" evidence="6">
    <location>
        <begin position="83"/>
        <end position="104"/>
    </location>
</feature>
<keyword evidence="9" id="KW-1185">Reference proteome</keyword>
<reference evidence="9" key="1">
    <citation type="submission" date="2017-11" db="EMBL/GenBank/DDBJ databases">
        <authorList>
            <person name="Watanabe M."/>
            <person name="Kojima H."/>
        </authorList>
    </citation>
    <scope>NUCLEOTIDE SEQUENCE [LARGE SCALE GENOMIC DNA]</scope>
    <source>
        <strain evidence="9">Tokyo 01</strain>
    </source>
</reference>
<dbReference type="EMBL" id="BEXT01000001">
    <property type="protein sequence ID" value="GBC63320.1"/>
    <property type="molecule type" value="Genomic_DNA"/>
</dbReference>
<feature type="transmembrane region" description="Helical" evidence="6">
    <location>
        <begin position="170"/>
        <end position="191"/>
    </location>
</feature>
<evidence type="ECO:0000259" key="7">
    <source>
        <dbReference type="PROSITE" id="PS50850"/>
    </source>
</evidence>